<sequence>MTDTSSSAEDKPITLPWIDAAPFSDGDDLECRGVDVLTGNRIGTAVHLTGMKADLVPFDRELSRDPDRFWVDAPVVALSEALSYWEPDALSLVSELQPIDMSQHDIVRIFRHSSHQTCVSVLVHEFRSSPSLEPDATRDDFAMTASARELALADPEEFRKQYGDYFVSDCFRGAGFTCVMTWDCTRPPLRNRFAERLQTRLRDARRDGLLDGRYYPDADVDIVPTVNFRLFGLGDVSQSTRPKPPMCMADIDAHKDWFFRNAQGAPYATVLRHYSTVLEPRVPVNSEKYLQGPYSAAAGSEIANLRDTLLGCHVVWNGLPPLATGLDVVVELQRRLSHLSTACTASELHLVVDNARRRELLQDSTTLLKDLQTFERYYSLWRLATFCRIREATAPNPAERFPVDEAYEEWYRGERPAMWSSNTEKYWYTISTSERVPVVTVLAPETDTHDVPSAIVLHPVDSRDEHATETATHDAPLTVDFRPDDCDEGIPAVSAPETDTHDVPSAVVLHLVDSRDEPAHETATHEHDAPLDVDLRPEDCDKSIPAVSALEIQTDTRDVLLAVDLQPVDSRDDHVPATDTHEHDAPLDVDLHPADCDGHIPAVSAPETDTHDVRLAINLRPNDWVIGWRVAASARHPGLKPSASWVRDSPFFGSRTPAILVRPDQKVLPPVEGESKMQYYGDTEWTFTLFVIAQNEIIRMLDNMDEDTQANHVKAFKLPLTKVMNPE</sequence>
<evidence type="ECO:0000313" key="1">
    <source>
        <dbReference type="EMBL" id="KZV88706.1"/>
    </source>
</evidence>
<dbReference type="Proteomes" id="UP000077266">
    <property type="component" value="Unassembled WGS sequence"/>
</dbReference>
<proteinExistence type="predicted"/>
<reference evidence="1 2" key="1">
    <citation type="journal article" date="2016" name="Mol. Biol. Evol.">
        <title>Comparative Genomics of Early-Diverging Mushroom-Forming Fungi Provides Insights into the Origins of Lignocellulose Decay Capabilities.</title>
        <authorList>
            <person name="Nagy L.G."/>
            <person name="Riley R."/>
            <person name="Tritt A."/>
            <person name="Adam C."/>
            <person name="Daum C."/>
            <person name="Floudas D."/>
            <person name="Sun H."/>
            <person name="Yadav J.S."/>
            <person name="Pangilinan J."/>
            <person name="Larsson K.H."/>
            <person name="Matsuura K."/>
            <person name="Barry K."/>
            <person name="Labutti K."/>
            <person name="Kuo R."/>
            <person name="Ohm R.A."/>
            <person name="Bhattacharya S.S."/>
            <person name="Shirouzu T."/>
            <person name="Yoshinaga Y."/>
            <person name="Martin F.M."/>
            <person name="Grigoriev I.V."/>
            <person name="Hibbett D.S."/>
        </authorList>
    </citation>
    <scope>NUCLEOTIDE SEQUENCE [LARGE SCALE GENOMIC DNA]</scope>
    <source>
        <strain evidence="1 2">HHB12029</strain>
    </source>
</reference>
<evidence type="ECO:0000313" key="2">
    <source>
        <dbReference type="Proteomes" id="UP000077266"/>
    </source>
</evidence>
<dbReference type="AlphaFoldDB" id="A0A165FB26"/>
<protein>
    <submittedName>
        <fullName evidence="1">Uncharacterized protein</fullName>
    </submittedName>
</protein>
<name>A0A165FB26_EXIGL</name>
<gene>
    <name evidence="1" type="ORF">EXIGLDRAFT_839029</name>
</gene>
<organism evidence="1 2">
    <name type="scientific">Exidia glandulosa HHB12029</name>
    <dbReference type="NCBI Taxonomy" id="1314781"/>
    <lineage>
        <taxon>Eukaryota</taxon>
        <taxon>Fungi</taxon>
        <taxon>Dikarya</taxon>
        <taxon>Basidiomycota</taxon>
        <taxon>Agaricomycotina</taxon>
        <taxon>Agaricomycetes</taxon>
        <taxon>Auriculariales</taxon>
        <taxon>Exidiaceae</taxon>
        <taxon>Exidia</taxon>
    </lineage>
</organism>
<dbReference type="InParanoid" id="A0A165FB26"/>
<dbReference type="EMBL" id="KV426092">
    <property type="protein sequence ID" value="KZV88706.1"/>
    <property type="molecule type" value="Genomic_DNA"/>
</dbReference>
<accession>A0A165FB26</accession>
<keyword evidence="2" id="KW-1185">Reference proteome</keyword>